<dbReference type="Gene3D" id="2.60.40.1120">
    <property type="entry name" value="Carboxypeptidase-like, regulatory domain"/>
    <property type="match status" value="2"/>
</dbReference>
<dbReference type="EMBL" id="DSYQ01000022">
    <property type="protein sequence ID" value="HGT71367.1"/>
    <property type="molecule type" value="Genomic_DNA"/>
</dbReference>
<dbReference type="SUPFAM" id="SSF49373">
    <property type="entry name" value="Invasin/intimin cell-adhesion fragments"/>
    <property type="match status" value="1"/>
</dbReference>
<feature type="domain" description="Big-1" evidence="4">
    <location>
        <begin position="53"/>
        <end position="132"/>
    </location>
</feature>
<dbReference type="Gene3D" id="2.60.40.10">
    <property type="entry name" value="Immunoglobulins"/>
    <property type="match status" value="1"/>
</dbReference>
<organism evidence="5">
    <name type="scientific">candidate division CPR3 bacterium</name>
    <dbReference type="NCBI Taxonomy" id="2268181"/>
    <lineage>
        <taxon>Bacteria</taxon>
        <taxon>Bacteria division CPR3</taxon>
    </lineage>
</organism>
<accession>A0A7C4M124</accession>
<dbReference type="InterPro" id="IPR013783">
    <property type="entry name" value="Ig-like_fold"/>
</dbReference>
<keyword evidence="2" id="KW-1133">Transmembrane helix</keyword>
<name>A0A7C4M124_UNCC3</name>
<keyword evidence="2" id="KW-0812">Transmembrane</keyword>
<keyword evidence="3" id="KW-0732">Signal</keyword>
<sequence length="496" mass="55743">MLKKKNKKIYILSLAFLVLLFFSFLCTSNTLAAELNSQSKKITLSNSSYPLSVKITADKINVKNDGVDSSQITVFVSDSKGLGVSDIEIKLNQRGLVSIYPVSGFTDKNGRVSFRVSSNQEKAVTFGISLKNPINNEIYSSNKIVINFTSPSNSEIFLGTISDFRDNMTTQNIVNYVATPAVTVAAGVGVYSVVVNVLNSSLPYLNYLINLLLQFLGVRRKPKPWGIVYDTMTKEPVPLALIRLIDKKTKNIIATVATDKNGRFSLPLKSGEYFIQVAKSGYTFPSVFLKGSTVDGYYHNLYFGEPFKLKSGEKINFVIPIDLNTAIESHLTFWDNLKNISNKLSIPFFVTSFLLSLFILWVNFTLFNEILVLLYIFIIILKILRNIKQPKDLSWGVVFDSKTKLPITGIPIKVFGAKYNKLLETKVSDDKGRFGLVLPKGRYYLKIASYEYSLDTESVLLNEYDNYQGEIFSVEDNEVLNFNIALNKQGSKKNRK</sequence>
<proteinExistence type="inferred from homology"/>
<dbReference type="SUPFAM" id="SSF49464">
    <property type="entry name" value="Carboxypeptidase regulatory domain-like"/>
    <property type="match status" value="2"/>
</dbReference>
<feature type="signal peptide" evidence="3">
    <location>
        <begin position="1"/>
        <end position="32"/>
    </location>
</feature>
<comment type="similarity">
    <text evidence="1">Belongs to the intimin/invasin family.</text>
</comment>
<comment type="caution">
    <text evidence="5">The sequence shown here is derived from an EMBL/GenBank/DDBJ whole genome shotgun (WGS) entry which is preliminary data.</text>
</comment>
<evidence type="ECO:0000256" key="1">
    <source>
        <dbReference type="ARBA" id="ARBA00010116"/>
    </source>
</evidence>
<protein>
    <recommendedName>
        <fullName evidence="4">Big-1 domain-containing protein</fullName>
    </recommendedName>
</protein>
<dbReference type="Pfam" id="PF02369">
    <property type="entry name" value="Big_1"/>
    <property type="match status" value="1"/>
</dbReference>
<feature type="transmembrane region" description="Helical" evidence="2">
    <location>
        <begin position="348"/>
        <end position="381"/>
    </location>
</feature>
<keyword evidence="2" id="KW-0472">Membrane</keyword>
<evidence type="ECO:0000256" key="2">
    <source>
        <dbReference type="SAM" id="Phobius"/>
    </source>
</evidence>
<dbReference type="InterPro" id="IPR008969">
    <property type="entry name" value="CarboxyPept-like_regulatory"/>
</dbReference>
<evidence type="ECO:0000256" key="3">
    <source>
        <dbReference type="SAM" id="SignalP"/>
    </source>
</evidence>
<evidence type="ECO:0000259" key="4">
    <source>
        <dbReference type="Pfam" id="PF02369"/>
    </source>
</evidence>
<feature type="chain" id="PRO_5028407352" description="Big-1 domain-containing protein" evidence="3">
    <location>
        <begin position="33"/>
        <end position="496"/>
    </location>
</feature>
<dbReference type="InterPro" id="IPR003344">
    <property type="entry name" value="Big_1_dom"/>
</dbReference>
<dbReference type="InterPro" id="IPR008964">
    <property type="entry name" value="Invasin/intimin_cell_adhesion"/>
</dbReference>
<dbReference type="AlphaFoldDB" id="A0A7C4M124"/>
<gene>
    <name evidence="5" type="ORF">ENT43_03855</name>
</gene>
<reference evidence="5" key="1">
    <citation type="journal article" date="2020" name="mSystems">
        <title>Genome- and Community-Level Interaction Insights into Carbon Utilization and Element Cycling Functions of Hydrothermarchaeota in Hydrothermal Sediment.</title>
        <authorList>
            <person name="Zhou Z."/>
            <person name="Liu Y."/>
            <person name="Xu W."/>
            <person name="Pan J."/>
            <person name="Luo Z.H."/>
            <person name="Li M."/>
        </authorList>
    </citation>
    <scope>NUCLEOTIDE SEQUENCE [LARGE SCALE GENOMIC DNA]</scope>
    <source>
        <strain evidence="5">SpSt-579</strain>
    </source>
</reference>
<dbReference type="Pfam" id="PF13620">
    <property type="entry name" value="CarboxypepD_reg"/>
    <property type="match status" value="1"/>
</dbReference>
<evidence type="ECO:0000313" key="5">
    <source>
        <dbReference type="EMBL" id="HGT71367.1"/>
    </source>
</evidence>